<evidence type="ECO:0000313" key="2">
    <source>
        <dbReference type="Proteomes" id="UP000487757"/>
    </source>
</evidence>
<dbReference type="OrthoDB" id="7052298at2"/>
<organism evidence="1 2">
    <name type="scientific">Pedobacter petrophilus</name>
    <dbReference type="NCBI Taxonomy" id="1908241"/>
    <lineage>
        <taxon>Bacteria</taxon>
        <taxon>Pseudomonadati</taxon>
        <taxon>Bacteroidota</taxon>
        <taxon>Sphingobacteriia</taxon>
        <taxon>Sphingobacteriales</taxon>
        <taxon>Sphingobacteriaceae</taxon>
        <taxon>Pedobacter</taxon>
    </lineage>
</organism>
<dbReference type="EMBL" id="WKKH01000111">
    <property type="protein sequence ID" value="MRX78983.1"/>
    <property type="molecule type" value="Genomic_DNA"/>
</dbReference>
<dbReference type="AlphaFoldDB" id="A0A7K0G590"/>
<sequence length="211" mass="24296">MAQHKLLEGNEFIEGLRVLGAILGYVTESEFPVIATDPDGIAIDVAWFLENGQKFPLFIFEVETTASNSMVYNPLKVLSKPNEIFEKPLFYFPIVLNQGQNSSRIDDLKRAYGIYNYSIYRLSLYEELLLITDILAQHRRLLGKLDIVNLVDFIKQSQWMNLSISRLITQIRLLDFEIKSGEFLQSIGILTLKYQDIIPIFCSELEKFYAA</sequence>
<proteinExistence type="predicted"/>
<keyword evidence="2" id="KW-1185">Reference proteome</keyword>
<protein>
    <submittedName>
        <fullName evidence="1">Uncharacterized protein</fullName>
    </submittedName>
</protein>
<dbReference type="Proteomes" id="UP000487757">
    <property type="component" value="Unassembled WGS sequence"/>
</dbReference>
<evidence type="ECO:0000313" key="1">
    <source>
        <dbReference type="EMBL" id="MRX78983.1"/>
    </source>
</evidence>
<accession>A0A7K0G590</accession>
<dbReference type="RefSeq" id="WP_154283373.1">
    <property type="nucleotide sequence ID" value="NZ_JBHUJQ010000001.1"/>
</dbReference>
<gene>
    <name evidence="1" type="ORF">GJU39_23265</name>
</gene>
<comment type="caution">
    <text evidence="1">The sequence shown here is derived from an EMBL/GenBank/DDBJ whole genome shotgun (WGS) entry which is preliminary data.</text>
</comment>
<reference evidence="1 2" key="1">
    <citation type="submission" date="2019-11" db="EMBL/GenBank/DDBJ databases">
        <title>Pedobacter petrophilus genome.</title>
        <authorList>
            <person name="Feldbauer M.J."/>
            <person name="Newman J.D."/>
        </authorList>
    </citation>
    <scope>NUCLEOTIDE SEQUENCE [LARGE SCALE GENOMIC DNA]</scope>
    <source>
        <strain evidence="1 2">LMG 29686</strain>
    </source>
</reference>
<name>A0A7K0G590_9SPHI</name>